<dbReference type="eggNOG" id="ENOG50330E7">
    <property type="taxonomic scope" value="Bacteria"/>
</dbReference>
<dbReference type="AlphaFoldDB" id="B4D7M6"/>
<dbReference type="STRING" id="497964.CfE428DRAFT_4941"/>
<evidence type="ECO:0000313" key="3">
    <source>
        <dbReference type="Proteomes" id="UP000005824"/>
    </source>
</evidence>
<dbReference type="InParanoid" id="B4D7M6"/>
<dbReference type="EMBL" id="ABVL01000018">
    <property type="protein sequence ID" value="EDY17643.1"/>
    <property type="molecule type" value="Genomic_DNA"/>
</dbReference>
<keyword evidence="3" id="KW-1185">Reference proteome</keyword>
<dbReference type="RefSeq" id="WP_006982262.1">
    <property type="nucleotide sequence ID" value="NZ_ABVL01000018.1"/>
</dbReference>
<evidence type="ECO:0000256" key="1">
    <source>
        <dbReference type="SAM" id="MobiDB-lite"/>
    </source>
</evidence>
<organism evidence="2 3">
    <name type="scientific">Chthoniobacter flavus Ellin428</name>
    <dbReference type="NCBI Taxonomy" id="497964"/>
    <lineage>
        <taxon>Bacteria</taxon>
        <taxon>Pseudomonadati</taxon>
        <taxon>Verrucomicrobiota</taxon>
        <taxon>Spartobacteria</taxon>
        <taxon>Chthoniobacterales</taxon>
        <taxon>Chthoniobacteraceae</taxon>
        <taxon>Chthoniobacter</taxon>
    </lineage>
</organism>
<sequence length="90" mass="9971">MTRQSILDLYFMDARSKLIDIAAFLDRVDRGEGEPDFRLAAFRKALEELQHNEPVRAKSVLLSLSDPTTEPIPKAPGKGAIGAWPGPETH</sequence>
<comment type="caution">
    <text evidence="2">The sequence shown here is derived from an EMBL/GenBank/DDBJ whole genome shotgun (WGS) entry which is preliminary data.</text>
</comment>
<reference evidence="2 3" key="1">
    <citation type="journal article" date="2011" name="J. Bacteriol.">
        <title>Genome sequence of Chthoniobacter flavus Ellin428, an aerobic heterotrophic soil bacterium.</title>
        <authorList>
            <person name="Kant R."/>
            <person name="van Passel M.W."/>
            <person name="Palva A."/>
            <person name="Lucas S."/>
            <person name="Lapidus A."/>
            <person name="Glavina Del Rio T."/>
            <person name="Dalin E."/>
            <person name="Tice H."/>
            <person name="Bruce D."/>
            <person name="Goodwin L."/>
            <person name="Pitluck S."/>
            <person name="Larimer F.W."/>
            <person name="Land M.L."/>
            <person name="Hauser L."/>
            <person name="Sangwan P."/>
            <person name="de Vos W.M."/>
            <person name="Janssen P.H."/>
            <person name="Smidt H."/>
        </authorList>
    </citation>
    <scope>NUCLEOTIDE SEQUENCE [LARGE SCALE GENOMIC DNA]</scope>
    <source>
        <strain evidence="2 3">Ellin428</strain>
    </source>
</reference>
<name>B4D7M6_9BACT</name>
<evidence type="ECO:0000313" key="2">
    <source>
        <dbReference type="EMBL" id="EDY17643.1"/>
    </source>
</evidence>
<protein>
    <submittedName>
        <fullName evidence="2">Uncharacterized protein</fullName>
    </submittedName>
</protein>
<feature type="region of interest" description="Disordered" evidence="1">
    <location>
        <begin position="66"/>
        <end position="90"/>
    </location>
</feature>
<gene>
    <name evidence="2" type="ORF">CfE428DRAFT_4941</name>
</gene>
<dbReference type="Proteomes" id="UP000005824">
    <property type="component" value="Unassembled WGS sequence"/>
</dbReference>
<accession>B4D7M6</accession>
<proteinExistence type="predicted"/>